<proteinExistence type="predicted"/>
<evidence type="ECO:0000313" key="2">
    <source>
        <dbReference type="Proteomes" id="UP000621510"/>
    </source>
</evidence>
<dbReference type="PANTHER" id="PTHR11803">
    <property type="entry name" value="2-IMINOBUTANOATE/2-IMINOPROPANOATE DEAMINASE RIDA"/>
    <property type="match status" value="1"/>
</dbReference>
<dbReference type="RefSeq" id="WP_201857614.1">
    <property type="nucleotide sequence ID" value="NZ_JAERRG010000038.1"/>
</dbReference>
<dbReference type="InterPro" id="IPR006175">
    <property type="entry name" value="YjgF/YER057c/UK114"/>
</dbReference>
<dbReference type="InterPro" id="IPR035959">
    <property type="entry name" value="RutC-like_sf"/>
</dbReference>
<accession>A0ABS1Q599</accession>
<dbReference type="PANTHER" id="PTHR11803:SF39">
    <property type="entry name" value="2-IMINOBUTANOATE_2-IMINOPROPANOATE DEAMINASE"/>
    <property type="match status" value="1"/>
</dbReference>
<comment type="caution">
    <text evidence="1">The sequence shown here is derived from an EMBL/GenBank/DDBJ whole genome shotgun (WGS) entry which is preliminary data.</text>
</comment>
<dbReference type="Gene3D" id="3.30.1330.40">
    <property type="entry name" value="RutC-like"/>
    <property type="match status" value="1"/>
</dbReference>
<reference evidence="1 2" key="1">
    <citation type="submission" date="2021-01" db="EMBL/GenBank/DDBJ databases">
        <title>WGS of actinomycetes isolated from Thailand.</title>
        <authorList>
            <person name="Thawai C."/>
        </authorList>
    </citation>
    <scope>NUCLEOTIDE SEQUENCE [LARGE SCALE GENOMIC DNA]</scope>
    <source>
        <strain evidence="1 2">CA3R110</strain>
    </source>
</reference>
<evidence type="ECO:0000313" key="1">
    <source>
        <dbReference type="EMBL" id="MBL1119837.1"/>
    </source>
</evidence>
<dbReference type="SUPFAM" id="SSF55298">
    <property type="entry name" value="YjgF-like"/>
    <property type="match status" value="1"/>
</dbReference>
<gene>
    <name evidence="1" type="ORF">JK364_47175</name>
</gene>
<sequence length="133" mass="14260">MTAEPGLVRELIRLASTPQGAPYSAAVAFGEMVPTSGALPVEPNGTVADDFATQVRTALRDFETHLEAAGADRSTLVKINAYVADIDQLPTLNEVYIEVMCRAGASARASGEVSRFRGATKVEFDAVAYRRQR</sequence>
<dbReference type="Proteomes" id="UP000621510">
    <property type="component" value="Unassembled WGS sequence"/>
</dbReference>
<keyword evidence="2" id="KW-1185">Reference proteome</keyword>
<name>A0ABS1Q599_9ACTN</name>
<dbReference type="Pfam" id="PF01042">
    <property type="entry name" value="Ribonuc_L-PSP"/>
    <property type="match status" value="1"/>
</dbReference>
<dbReference type="CDD" id="cd00448">
    <property type="entry name" value="YjgF_YER057c_UK114_family"/>
    <property type="match status" value="1"/>
</dbReference>
<dbReference type="EMBL" id="JAERRG010000038">
    <property type="protein sequence ID" value="MBL1119837.1"/>
    <property type="molecule type" value="Genomic_DNA"/>
</dbReference>
<protein>
    <submittedName>
        <fullName evidence="1">RidA family protein</fullName>
    </submittedName>
</protein>
<organism evidence="1 2">
    <name type="scientific">Streptomyces endocoffeicus</name>
    <dbReference type="NCBI Taxonomy" id="2898945"/>
    <lineage>
        <taxon>Bacteria</taxon>
        <taxon>Bacillati</taxon>
        <taxon>Actinomycetota</taxon>
        <taxon>Actinomycetes</taxon>
        <taxon>Kitasatosporales</taxon>
        <taxon>Streptomycetaceae</taxon>
        <taxon>Streptomyces</taxon>
    </lineage>
</organism>